<comment type="similarity">
    <text evidence="2">Belongs to the peptidase M20 family.</text>
</comment>
<keyword evidence="5 11" id="KW-0378">Hydrolase</keyword>
<feature type="binding site" evidence="8">
    <location>
        <position position="302"/>
    </location>
    <ligand>
        <name>allantoate</name>
        <dbReference type="ChEBI" id="CHEBI:17536"/>
    </ligand>
</feature>
<dbReference type="Proteomes" id="UP000527860">
    <property type="component" value="Unassembled WGS sequence"/>
</dbReference>
<dbReference type="PIRSF" id="PIRSF001235">
    <property type="entry name" value="Amidase_carbamoylase"/>
    <property type="match status" value="1"/>
</dbReference>
<dbReference type="EMBL" id="JABEVU030000001">
    <property type="protein sequence ID" value="MDB0581128.1"/>
    <property type="molecule type" value="Genomic_DNA"/>
</dbReference>
<feature type="binding site" evidence="7">
    <location>
        <position position="93"/>
    </location>
    <ligand>
        <name>Zn(2+)</name>
        <dbReference type="ChEBI" id="CHEBI:29105"/>
        <label>1</label>
    </ligand>
</feature>
<evidence type="ECO:0000256" key="3">
    <source>
        <dbReference type="ARBA" id="ARBA00011738"/>
    </source>
</evidence>
<feature type="binding site" evidence="7">
    <location>
        <position position="139"/>
    </location>
    <ligand>
        <name>Zn(2+)</name>
        <dbReference type="ChEBI" id="CHEBI:29105"/>
        <label>2</label>
    </ligand>
</feature>
<dbReference type="GO" id="GO:0046872">
    <property type="term" value="F:metal ion binding"/>
    <property type="evidence" value="ECO:0007669"/>
    <property type="project" value="UniProtKB-KW"/>
</dbReference>
<dbReference type="NCBIfam" id="TIGR01879">
    <property type="entry name" value="hydantase"/>
    <property type="match status" value="1"/>
</dbReference>
<comment type="caution">
    <text evidence="10">The sequence shown here is derived from an EMBL/GenBank/DDBJ whole genome shotgun (WGS) entry which is preliminary data.</text>
</comment>
<evidence type="ECO:0000256" key="7">
    <source>
        <dbReference type="PIRSR" id="PIRSR001235-1"/>
    </source>
</evidence>
<evidence type="ECO:0000313" key="11">
    <source>
        <dbReference type="EMBL" id="MDB0581128.1"/>
    </source>
</evidence>
<protein>
    <submittedName>
        <fullName evidence="11">Zn-dependent hydrolase</fullName>
    </submittedName>
</protein>
<dbReference type="InterPro" id="IPR036264">
    <property type="entry name" value="Bact_exopeptidase_dim_dom"/>
</dbReference>
<dbReference type="NCBIfam" id="NF006771">
    <property type="entry name" value="PRK09290.1-5"/>
    <property type="match status" value="1"/>
</dbReference>
<dbReference type="Pfam" id="PF07687">
    <property type="entry name" value="M20_dimer"/>
    <property type="match status" value="1"/>
</dbReference>
<dbReference type="Pfam" id="PF01546">
    <property type="entry name" value="Peptidase_M20"/>
    <property type="match status" value="1"/>
</dbReference>
<evidence type="ECO:0000256" key="4">
    <source>
        <dbReference type="ARBA" id="ARBA00022723"/>
    </source>
</evidence>
<dbReference type="Gene3D" id="3.40.630.10">
    <property type="entry name" value="Zn peptidases"/>
    <property type="match status" value="1"/>
</dbReference>
<keyword evidence="13" id="KW-1185">Reference proteome</keyword>
<dbReference type="InterPro" id="IPR011650">
    <property type="entry name" value="Peptidase_M20_dimer"/>
</dbReference>
<keyword evidence="6" id="KW-0464">Manganese</keyword>
<evidence type="ECO:0000313" key="12">
    <source>
        <dbReference type="Proteomes" id="UP000031546"/>
    </source>
</evidence>
<proteinExistence type="inferred from homology"/>
<evidence type="ECO:0000256" key="5">
    <source>
        <dbReference type="ARBA" id="ARBA00022801"/>
    </source>
</evidence>
<dbReference type="CDD" id="cd03884">
    <property type="entry name" value="M20_bAS"/>
    <property type="match status" value="1"/>
</dbReference>
<feature type="binding site" evidence="8">
    <location>
        <position position="229"/>
    </location>
    <ligand>
        <name>allantoate</name>
        <dbReference type="ChEBI" id="CHEBI:17536"/>
    </ligand>
</feature>
<feature type="domain" description="Peptidase M20 dimerisation" evidence="9">
    <location>
        <begin position="225"/>
        <end position="323"/>
    </location>
</feature>
<keyword evidence="4 7" id="KW-0479">Metal-binding</keyword>
<dbReference type="InterPro" id="IPR002933">
    <property type="entry name" value="Peptidase_M20"/>
</dbReference>
<dbReference type="GO" id="GO:0016813">
    <property type="term" value="F:hydrolase activity, acting on carbon-nitrogen (but not peptide) bonds, in linear amidines"/>
    <property type="evidence" value="ECO:0007669"/>
    <property type="project" value="InterPro"/>
</dbReference>
<sequence>MTNDFLDKMAAETLDSASSRRLHARILEISEIGRTENQGSKRMGYSEDELAAKNKVAGWMKEIGMRVRTDGAGNVFGRYEGKDDSRVFMAGSHIDSVPDGGHFDGAAGVITALEIATLWHEAGYRPKYSYEVVIFSDEEGSRFGSGLTGSRAFMGMLTEEEINKYRDPDGQTIDDVLSAIGSDREQFMKAEGPDHPIEIYAEVHIEQAKQLEQKDLPVGIVSGIAGATRTNVTFRGEAGHAGSTPMTERKDALVKASEFISTLPEVAKGISQEAVATVGKMDVKPGGVNVIPGEVNLVVDARDIDEDNQARLIEAVARHAEDMVKDSPVSVEVDLTTRVLPIPVDPEVISKMEESFKRQDLLPVHLPSGAGHDAMSIGTEFPITMLFVKSIRGISHNPEEFTHIEDLSKSVQVLKDFFENY</sequence>
<dbReference type="AlphaFoldDB" id="A0A0C2E4G3"/>
<comment type="cofactor">
    <cofactor evidence="7">
        <name>Zn(2+)</name>
        <dbReference type="ChEBI" id="CHEBI:29105"/>
    </cofactor>
    <text evidence="7">Binds 2 Zn(2+) ions per subunit.</text>
</comment>
<dbReference type="RefSeq" id="WP_040106465.1">
    <property type="nucleotide sequence ID" value="NZ_JABEVU030000001.1"/>
</dbReference>
<evidence type="ECO:0000256" key="6">
    <source>
        <dbReference type="ARBA" id="ARBA00023211"/>
    </source>
</evidence>
<comment type="subunit">
    <text evidence="3">Homodimer.</text>
</comment>
<dbReference type="SUPFAM" id="SSF53187">
    <property type="entry name" value="Zn-dependent exopeptidases"/>
    <property type="match status" value="1"/>
</dbReference>
<name>A0A0C2E4G3_9STAP</name>
<dbReference type="Gene3D" id="3.30.70.360">
    <property type="match status" value="1"/>
</dbReference>
<dbReference type="InterPro" id="IPR010158">
    <property type="entry name" value="Amidase_Cbmase"/>
</dbReference>
<dbReference type="PANTHER" id="PTHR32494:SF19">
    <property type="entry name" value="ALLANTOATE DEIMINASE-RELATED"/>
    <property type="match status" value="1"/>
</dbReference>
<feature type="binding site" evidence="7">
    <location>
        <position position="104"/>
    </location>
    <ligand>
        <name>Zn(2+)</name>
        <dbReference type="ChEBI" id="CHEBI:29105"/>
        <label>2</label>
    </ligand>
</feature>
<dbReference type="OrthoDB" id="9808195at2"/>
<dbReference type="STRING" id="45670.SN16_09950"/>
<evidence type="ECO:0000256" key="2">
    <source>
        <dbReference type="ARBA" id="ARBA00006153"/>
    </source>
</evidence>
<keyword evidence="7" id="KW-0862">Zinc</keyword>
<dbReference type="GeneID" id="77845878"/>
<accession>A0A0C2E4G3</accession>
<dbReference type="PANTHER" id="PTHR32494">
    <property type="entry name" value="ALLANTOATE DEIMINASE-RELATED"/>
    <property type="match status" value="1"/>
</dbReference>
<evidence type="ECO:0000259" key="9">
    <source>
        <dbReference type="Pfam" id="PF07687"/>
    </source>
</evidence>
<comment type="cofactor">
    <cofactor evidence="1">
        <name>Mn(2+)</name>
        <dbReference type="ChEBI" id="CHEBI:29035"/>
    </cofactor>
</comment>
<feature type="binding site" evidence="8">
    <location>
        <position position="289"/>
    </location>
    <ligand>
        <name>allantoate</name>
        <dbReference type="ChEBI" id="CHEBI:17536"/>
    </ligand>
</feature>
<reference evidence="11" key="2">
    <citation type="submission" date="2020-04" db="EMBL/GenBank/DDBJ databases">
        <authorList>
            <person name="Tanveer F."/>
            <person name="Xie Y."/>
            <person name="Shinwari Z.K."/>
        </authorList>
    </citation>
    <scope>NUCLEOTIDE SEQUENCE</scope>
    <source>
        <strain evidence="11">MOSEL-ME25</strain>
    </source>
</reference>
<reference evidence="11" key="3">
    <citation type="submission" date="2022-12" db="EMBL/GenBank/DDBJ databases">
        <title>Genome analysis and biological profiling of marine Salinicoccus roseus MOSEL-ME25.</title>
        <authorList>
            <person name="Mirza F.T."/>
            <person name="Xie Y."/>
            <person name="Shinwari Z.K."/>
        </authorList>
    </citation>
    <scope>NUCLEOTIDE SEQUENCE</scope>
    <source>
        <strain evidence="11">MOSEL-ME25</strain>
    </source>
</reference>
<dbReference type="EMBL" id="JXII01000008">
    <property type="protein sequence ID" value="KIH70262.1"/>
    <property type="molecule type" value="Genomic_DNA"/>
</dbReference>
<feature type="binding site" evidence="7">
    <location>
        <position position="204"/>
    </location>
    <ligand>
        <name>Zn(2+)</name>
        <dbReference type="ChEBI" id="CHEBI:29105"/>
        <label>1</label>
    </ligand>
</feature>
<dbReference type="SUPFAM" id="SSF55031">
    <property type="entry name" value="Bacterial exopeptidase dimerisation domain"/>
    <property type="match status" value="1"/>
</dbReference>
<dbReference type="Proteomes" id="UP000031546">
    <property type="component" value="Unassembled WGS sequence"/>
</dbReference>
<feature type="binding site" evidence="7">
    <location>
        <position position="396"/>
    </location>
    <ligand>
        <name>Zn(2+)</name>
        <dbReference type="ChEBI" id="CHEBI:29105"/>
        <label>2</label>
    </ligand>
</feature>
<reference evidence="10 12" key="1">
    <citation type="submission" date="2015-01" db="EMBL/GenBank/DDBJ databases">
        <title>Genome sequences of high lactate-tolerant strain Salinicoccus roseus W12 with industrial interest.</title>
        <authorList>
            <person name="Wang H."/>
            <person name="Yu B."/>
        </authorList>
    </citation>
    <scope>NUCLEOTIDE SEQUENCE [LARGE SCALE GENOMIC DNA]</scope>
    <source>
        <strain evidence="10 12">W12</strain>
    </source>
</reference>
<evidence type="ECO:0000256" key="1">
    <source>
        <dbReference type="ARBA" id="ARBA00001936"/>
    </source>
</evidence>
<feature type="binding site" evidence="7">
    <location>
        <position position="104"/>
    </location>
    <ligand>
        <name>Zn(2+)</name>
        <dbReference type="ChEBI" id="CHEBI:29105"/>
        <label>1</label>
    </ligand>
</feature>
<evidence type="ECO:0000313" key="13">
    <source>
        <dbReference type="Proteomes" id="UP000527860"/>
    </source>
</evidence>
<evidence type="ECO:0000313" key="10">
    <source>
        <dbReference type="EMBL" id="KIH70262.1"/>
    </source>
</evidence>
<gene>
    <name evidence="11" type="ORF">F7P68_0011360</name>
    <name evidence="10" type="ORF">SN16_09950</name>
</gene>
<organism evidence="10 12">
    <name type="scientific">Salinicoccus roseus</name>
    <dbReference type="NCBI Taxonomy" id="45670"/>
    <lineage>
        <taxon>Bacteria</taxon>
        <taxon>Bacillati</taxon>
        <taxon>Bacillota</taxon>
        <taxon>Bacilli</taxon>
        <taxon>Bacillales</taxon>
        <taxon>Staphylococcaceae</taxon>
        <taxon>Salinicoccus</taxon>
    </lineage>
</organism>
<evidence type="ECO:0000256" key="8">
    <source>
        <dbReference type="PIRSR" id="PIRSR001235-2"/>
    </source>
</evidence>